<organism evidence="2 5">
    <name type="scientific">Antrihabitans spumae</name>
    <dbReference type="NCBI Taxonomy" id="3373370"/>
    <lineage>
        <taxon>Bacteria</taxon>
        <taxon>Bacillati</taxon>
        <taxon>Actinomycetota</taxon>
        <taxon>Actinomycetes</taxon>
        <taxon>Mycobacteriales</taxon>
        <taxon>Nocardiaceae</taxon>
        <taxon>Antrihabitans</taxon>
    </lineage>
</organism>
<dbReference type="RefSeq" id="WP_395126268.1">
    <property type="nucleotide sequence ID" value="NZ_JBIMSN010000012.1"/>
</dbReference>
<dbReference type="Proteomes" id="UP001609219">
    <property type="component" value="Unassembled WGS sequence"/>
</dbReference>
<feature type="region of interest" description="Disordered" evidence="1">
    <location>
        <begin position="82"/>
        <end position="118"/>
    </location>
</feature>
<dbReference type="EMBL" id="JBIMSP010000076">
    <property type="protein sequence ID" value="MFH5245456.1"/>
    <property type="molecule type" value="Genomic_DNA"/>
</dbReference>
<dbReference type="Pfam" id="PF12487">
    <property type="entry name" value="DUF3703"/>
    <property type="match status" value="1"/>
</dbReference>
<dbReference type="EMBL" id="JBIMSN010000012">
    <property type="protein sequence ID" value="MFH5227590.1"/>
    <property type="molecule type" value="Genomic_DNA"/>
</dbReference>
<protein>
    <submittedName>
        <fullName evidence="2">DUF3703 domain-containing protein</fullName>
    </submittedName>
</protein>
<keyword evidence="5" id="KW-1185">Reference proteome</keyword>
<evidence type="ECO:0000313" key="3">
    <source>
        <dbReference type="EMBL" id="MFH5245456.1"/>
    </source>
</evidence>
<dbReference type="Proteomes" id="UP001609176">
    <property type="component" value="Unassembled WGS sequence"/>
</dbReference>
<gene>
    <name evidence="3" type="ORF">ACHIPV_26800</name>
    <name evidence="2" type="ORF">ACHIRB_03160</name>
</gene>
<sequence>MTAMPDRIRSAYTAEMTAARDTTADNARWVHLERAHILSQPYPWPHTRNHVAMLALALRQHDRREALGQIVRIVVAAPGSLVGHYPEGNTGRTRAGLTTPMPLPSDLAALTGRADPTR</sequence>
<evidence type="ECO:0000256" key="1">
    <source>
        <dbReference type="SAM" id="MobiDB-lite"/>
    </source>
</evidence>
<accession>A0ABW7JYD1</accession>
<dbReference type="InterPro" id="IPR022172">
    <property type="entry name" value="DUF3703"/>
</dbReference>
<evidence type="ECO:0000313" key="2">
    <source>
        <dbReference type="EMBL" id="MFH5227590.1"/>
    </source>
</evidence>
<evidence type="ECO:0000313" key="5">
    <source>
        <dbReference type="Proteomes" id="UP001609219"/>
    </source>
</evidence>
<reference evidence="4 5" key="1">
    <citation type="submission" date="2024-10" db="EMBL/GenBank/DDBJ databases">
        <authorList>
            <person name="Riesco R."/>
        </authorList>
    </citation>
    <scope>NUCLEOTIDE SEQUENCE [LARGE SCALE GENOMIC DNA]</scope>
    <source>
        <strain evidence="3 4">NCIMB 15448</strain>
        <strain evidence="2 5">NCIMB 15450</strain>
    </source>
</reference>
<name>A0ABW7JYD1_9NOCA</name>
<evidence type="ECO:0000313" key="4">
    <source>
        <dbReference type="Proteomes" id="UP001609176"/>
    </source>
</evidence>
<comment type="caution">
    <text evidence="2">The sequence shown here is derived from an EMBL/GenBank/DDBJ whole genome shotgun (WGS) entry which is preliminary data.</text>
</comment>
<proteinExistence type="predicted"/>